<dbReference type="InParanoid" id="A0A2T2ZSZ9"/>
<feature type="compositionally biased region" description="Polar residues" evidence="1">
    <location>
        <begin position="158"/>
        <end position="169"/>
    </location>
</feature>
<name>A0A2T2ZSZ9_9PEZI</name>
<proteinExistence type="predicted"/>
<evidence type="ECO:0000313" key="3">
    <source>
        <dbReference type="Proteomes" id="UP000241462"/>
    </source>
</evidence>
<gene>
    <name evidence="2" type="ORF">BD289DRAFT_188312</name>
</gene>
<dbReference type="Proteomes" id="UP000241462">
    <property type="component" value="Unassembled WGS sequence"/>
</dbReference>
<organism evidence="2 3">
    <name type="scientific">Coniella lustricola</name>
    <dbReference type="NCBI Taxonomy" id="2025994"/>
    <lineage>
        <taxon>Eukaryota</taxon>
        <taxon>Fungi</taxon>
        <taxon>Dikarya</taxon>
        <taxon>Ascomycota</taxon>
        <taxon>Pezizomycotina</taxon>
        <taxon>Sordariomycetes</taxon>
        <taxon>Sordariomycetidae</taxon>
        <taxon>Diaporthales</taxon>
        <taxon>Schizoparmaceae</taxon>
        <taxon>Coniella</taxon>
    </lineage>
</organism>
<feature type="region of interest" description="Disordered" evidence="1">
    <location>
        <begin position="31"/>
        <end position="111"/>
    </location>
</feature>
<sequence length="169" mass="17955">MVPSAVWPAWLAALGRLGRGKLETAPLARLPDRPFSNAAGLTGLRTPGPSNAQVPRAKSQIPGHSSKSQVPGPRSQVAGRNPDLQLHLRAADDDDDDNKATITTASSTARDHRPAVDYSIIQSRSLVRVLLCHANNCTASTQSSTLFSSSSFLTRSQPNNSRPVTQPVA</sequence>
<keyword evidence="3" id="KW-1185">Reference proteome</keyword>
<feature type="compositionally biased region" description="Low complexity" evidence="1">
    <location>
        <begin position="148"/>
        <end position="157"/>
    </location>
</feature>
<dbReference type="AlphaFoldDB" id="A0A2T2ZSZ9"/>
<reference evidence="2 3" key="1">
    <citation type="journal article" date="2018" name="Mycol. Prog.">
        <title>Coniella lustricola, a new species from submerged detritus.</title>
        <authorList>
            <person name="Raudabaugh D.B."/>
            <person name="Iturriaga T."/>
            <person name="Carver A."/>
            <person name="Mondo S."/>
            <person name="Pangilinan J."/>
            <person name="Lipzen A."/>
            <person name="He G."/>
            <person name="Amirebrahimi M."/>
            <person name="Grigoriev I.V."/>
            <person name="Miller A.N."/>
        </authorList>
    </citation>
    <scope>NUCLEOTIDE SEQUENCE [LARGE SCALE GENOMIC DNA]</scope>
    <source>
        <strain evidence="2 3">B22-T-1</strain>
    </source>
</reference>
<protein>
    <submittedName>
        <fullName evidence="2">Uncharacterized protein</fullName>
    </submittedName>
</protein>
<evidence type="ECO:0000313" key="2">
    <source>
        <dbReference type="EMBL" id="PSR75509.1"/>
    </source>
</evidence>
<dbReference type="EMBL" id="KZ678756">
    <property type="protein sequence ID" value="PSR75509.1"/>
    <property type="molecule type" value="Genomic_DNA"/>
</dbReference>
<feature type="region of interest" description="Disordered" evidence="1">
    <location>
        <begin position="148"/>
        <end position="169"/>
    </location>
</feature>
<accession>A0A2T2ZSZ9</accession>
<evidence type="ECO:0000256" key="1">
    <source>
        <dbReference type="SAM" id="MobiDB-lite"/>
    </source>
</evidence>